<name>A0A3Q9I713_9BACL</name>
<organism evidence="2 3">
    <name type="scientific">Paenibacillus lutimineralis</name>
    <dbReference type="NCBI Taxonomy" id="2707005"/>
    <lineage>
        <taxon>Bacteria</taxon>
        <taxon>Bacillati</taxon>
        <taxon>Bacillota</taxon>
        <taxon>Bacilli</taxon>
        <taxon>Bacillales</taxon>
        <taxon>Paenibacillaceae</taxon>
        <taxon>Paenibacillus</taxon>
    </lineage>
</organism>
<gene>
    <name evidence="2" type="ORF">EI981_05645</name>
</gene>
<evidence type="ECO:0000313" key="2">
    <source>
        <dbReference type="EMBL" id="AZS13983.1"/>
    </source>
</evidence>
<dbReference type="AlphaFoldDB" id="A0A3Q9I713"/>
<dbReference type="Proteomes" id="UP000270678">
    <property type="component" value="Chromosome"/>
</dbReference>
<dbReference type="InterPro" id="IPR011009">
    <property type="entry name" value="Kinase-like_dom_sf"/>
</dbReference>
<feature type="domain" description="Aminoglycoside phosphotransferase" evidence="1">
    <location>
        <begin position="94"/>
        <end position="280"/>
    </location>
</feature>
<accession>A0A3Q9I713</accession>
<reference evidence="3" key="1">
    <citation type="submission" date="2018-12" db="EMBL/GenBank/DDBJ databases">
        <title>Complete genome sequence of Paenibacillus sp. MBLB1234.</title>
        <authorList>
            <person name="Nam Y.-D."/>
            <person name="Kang J."/>
            <person name="Chung W.-H."/>
            <person name="Park Y.S."/>
        </authorList>
    </citation>
    <scope>NUCLEOTIDE SEQUENCE [LARGE SCALE GENOMIC DNA]</scope>
    <source>
        <strain evidence="3">MBLB1234</strain>
    </source>
</reference>
<sequence>MIFKMIIYNNTSLPIEKKVDQLYACIHKMIGENGFKIDAFTCDALESETLNFTTKGIYHLYGFLETNNEQLPWSIILKVIKPDSEEKDDIKHHNYWRREALLFESNLLDHLSEYIKAPNTYLVEEQNDGTIWLWMERVNGHFAHSKEQFNFIAHRLGMFNAEYLTAKALPDEKWVCKNWLKSWTTSSRMYAPNPEPYIFKLQDEEIKYIWEWFKRLTEEINEKLASLSNLPHVLAHQDLGQKNMILTSNDQLVLIDWQFLSISGIGEDLGKMFGANMSLGIIPTDQYETYRDSLFYSYIKGMRELGWEGDERLARYGYCISTALRSVWEVPQLCSLVAQLESDPTNPKLQERVYQLKQIINIHKAMDHEAESLKD</sequence>
<proteinExistence type="predicted"/>
<protein>
    <recommendedName>
        <fullName evidence="1">Aminoglycoside phosphotransferase domain-containing protein</fullName>
    </recommendedName>
</protein>
<evidence type="ECO:0000259" key="1">
    <source>
        <dbReference type="Pfam" id="PF01636"/>
    </source>
</evidence>
<keyword evidence="3" id="KW-1185">Reference proteome</keyword>
<dbReference type="Gene3D" id="3.90.1200.10">
    <property type="match status" value="1"/>
</dbReference>
<evidence type="ECO:0000313" key="3">
    <source>
        <dbReference type="Proteomes" id="UP000270678"/>
    </source>
</evidence>
<dbReference type="Pfam" id="PF01636">
    <property type="entry name" value="APH"/>
    <property type="match status" value="1"/>
</dbReference>
<dbReference type="KEGG" id="plut:EI981_05645"/>
<dbReference type="EMBL" id="CP034346">
    <property type="protein sequence ID" value="AZS13983.1"/>
    <property type="molecule type" value="Genomic_DNA"/>
</dbReference>
<dbReference type="OrthoDB" id="3816435at2"/>
<dbReference type="InterPro" id="IPR002575">
    <property type="entry name" value="Aminoglycoside_PTrfase"/>
</dbReference>
<dbReference type="SUPFAM" id="SSF56112">
    <property type="entry name" value="Protein kinase-like (PK-like)"/>
    <property type="match status" value="1"/>
</dbReference>